<dbReference type="Proteomes" id="UP001302719">
    <property type="component" value="Chromosome"/>
</dbReference>
<gene>
    <name evidence="1" type="ORF">PP769_04470</name>
</gene>
<name>A0AA96GCR8_9BACT</name>
<accession>A0AA96GCR8</accession>
<dbReference type="KEGG" id="nall:PP769_04470"/>
<evidence type="ECO:0000313" key="1">
    <source>
        <dbReference type="EMBL" id="WNM59027.1"/>
    </source>
</evidence>
<keyword evidence="2" id="KW-1185">Reference proteome</keyword>
<reference evidence="1 2" key="1">
    <citation type="submission" date="2023-01" db="EMBL/GenBank/DDBJ databases">
        <title>Cultivation and genomic characterization of new, ubiquitous marine nitrite-oxidizing bacteria from the Nitrospirales.</title>
        <authorList>
            <person name="Mueller A.J."/>
            <person name="Daebeler A."/>
            <person name="Herbold C.W."/>
            <person name="Kirkegaard R.H."/>
            <person name="Daims H."/>
        </authorList>
    </citation>
    <scope>NUCLEOTIDE SEQUENCE [LARGE SCALE GENOMIC DNA]</scope>
    <source>
        <strain evidence="1 2">VA</strain>
    </source>
</reference>
<evidence type="ECO:0000313" key="2">
    <source>
        <dbReference type="Proteomes" id="UP001302719"/>
    </source>
</evidence>
<organism evidence="1 2">
    <name type="scientific">Candidatus Nitrospira allomarina</name>
    <dbReference type="NCBI Taxonomy" id="3020900"/>
    <lineage>
        <taxon>Bacteria</taxon>
        <taxon>Pseudomonadati</taxon>
        <taxon>Nitrospirota</taxon>
        <taxon>Nitrospiria</taxon>
        <taxon>Nitrospirales</taxon>
        <taxon>Nitrospiraceae</taxon>
        <taxon>Nitrospira</taxon>
    </lineage>
</organism>
<dbReference type="AlphaFoldDB" id="A0AA96GCR8"/>
<proteinExistence type="predicted"/>
<protein>
    <submittedName>
        <fullName evidence="1">Uncharacterized protein</fullName>
    </submittedName>
</protein>
<dbReference type="EMBL" id="CP116967">
    <property type="protein sequence ID" value="WNM59027.1"/>
    <property type="molecule type" value="Genomic_DNA"/>
</dbReference>
<sequence length="90" mass="10218">MSFLQVRQSTLTGERQTFISASAIAYIQELKPDQDLGWQIGVEPSRALIYLHHKLEPIISLDSSDDLLRQAKANTQEVRIPQQKVAKKTK</sequence>
<dbReference type="RefSeq" id="WP_312645662.1">
    <property type="nucleotide sequence ID" value="NZ_CP116967.1"/>
</dbReference>